<dbReference type="Proteomes" id="UP000280501">
    <property type="component" value="Unassembled WGS sequence"/>
</dbReference>
<reference evidence="2 3" key="1">
    <citation type="submission" date="2018-11" db="EMBL/GenBank/DDBJ databases">
        <title>Sequencing the genomes of 1000 actinobacteria strains.</title>
        <authorList>
            <person name="Klenk H.-P."/>
        </authorList>
    </citation>
    <scope>NUCLEOTIDE SEQUENCE [LARGE SCALE GENOMIC DNA]</scope>
    <source>
        <strain evidence="2 3">DSM 15700</strain>
    </source>
</reference>
<keyword evidence="1" id="KW-0472">Membrane</keyword>
<feature type="transmembrane region" description="Helical" evidence="1">
    <location>
        <begin position="135"/>
        <end position="163"/>
    </location>
</feature>
<keyword evidence="1" id="KW-1133">Transmembrane helix</keyword>
<dbReference type="EMBL" id="RKQZ01000001">
    <property type="protein sequence ID" value="RPF21907.1"/>
    <property type="molecule type" value="Genomic_DNA"/>
</dbReference>
<evidence type="ECO:0000313" key="3">
    <source>
        <dbReference type="Proteomes" id="UP000280501"/>
    </source>
</evidence>
<evidence type="ECO:0008006" key="4">
    <source>
        <dbReference type="Google" id="ProtNLM"/>
    </source>
</evidence>
<accession>A0A3N4YP46</accession>
<feature type="transmembrane region" description="Helical" evidence="1">
    <location>
        <begin position="211"/>
        <end position="236"/>
    </location>
</feature>
<sequence length="366" mass="40354">MLAATMSSFTDNDRVKRSWFDRFAEHNRDRRTRSVVGNMLLVLAIAAVPTWLSVEHLRTFAILEEHGVRTSAEVLAFEGARGPRTMMISPDDNPSVFTRLNHWPRGTEVGDTLEITYDPANPGRVMAVDAPAVDASIAIVALFEIGALGLVAVLVPPGLVLLVRRVRDPAWRRRSDPGASTGRDGRQPRRHRLVWVPGAWRRIRHEAQEQGAWTSILVFAVTPITFTLLCVGVTVVEVRDLVALDERGVAAQAEVLGSEWGSNRQDRLMVWVDGEESWITRWTGVPRYGDPIDVIYLPENPRVARQAGVFPWGPAQFVLVAAGIVSVITTPFVTSAAIAGLLARAARAHGRRSAERYPTGQSTELP</sequence>
<evidence type="ECO:0000313" key="2">
    <source>
        <dbReference type="EMBL" id="RPF21907.1"/>
    </source>
</evidence>
<organism evidence="2 3">
    <name type="scientific">Myceligenerans xiligouense</name>
    <dbReference type="NCBI Taxonomy" id="253184"/>
    <lineage>
        <taxon>Bacteria</taxon>
        <taxon>Bacillati</taxon>
        <taxon>Actinomycetota</taxon>
        <taxon>Actinomycetes</taxon>
        <taxon>Micrococcales</taxon>
        <taxon>Promicromonosporaceae</taxon>
        <taxon>Myceligenerans</taxon>
    </lineage>
</organism>
<feature type="transmembrane region" description="Helical" evidence="1">
    <location>
        <begin position="35"/>
        <end position="54"/>
    </location>
</feature>
<keyword evidence="1" id="KW-0812">Transmembrane</keyword>
<gene>
    <name evidence="2" type="ORF">EDD34_2544</name>
</gene>
<name>A0A3N4YP46_9MICO</name>
<comment type="caution">
    <text evidence="2">The sequence shown here is derived from an EMBL/GenBank/DDBJ whole genome shotgun (WGS) entry which is preliminary data.</text>
</comment>
<proteinExistence type="predicted"/>
<evidence type="ECO:0000256" key="1">
    <source>
        <dbReference type="SAM" id="Phobius"/>
    </source>
</evidence>
<feature type="transmembrane region" description="Helical" evidence="1">
    <location>
        <begin position="317"/>
        <end position="343"/>
    </location>
</feature>
<dbReference type="AlphaFoldDB" id="A0A3N4YP46"/>
<protein>
    <recommendedName>
        <fullName evidence="4">DUF3592 domain-containing protein</fullName>
    </recommendedName>
</protein>
<keyword evidence="3" id="KW-1185">Reference proteome</keyword>